<feature type="repeat" description="PPR" evidence="3">
    <location>
        <begin position="491"/>
        <end position="525"/>
    </location>
</feature>
<feature type="repeat" description="PPR" evidence="3">
    <location>
        <begin position="287"/>
        <end position="321"/>
    </location>
</feature>
<gene>
    <name evidence="6" type="ORF">SCF082_LOCUS24794</name>
</gene>
<comment type="caution">
    <text evidence="6">The sequence shown here is derived from an EMBL/GenBank/DDBJ whole genome shotgun (WGS) entry which is preliminary data.</text>
</comment>
<keyword evidence="2" id="KW-0677">Repeat</keyword>
<dbReference type="InterPro" id="IPR033121">
    <property type="entry name" value="PEPTIDASE_A1"/>
</dbReference>
<dbReference type="InterPro" id="IPR011990">
    <property type="entry name" value="TPR-like_helical_dom_sf"/>
</dbReference>
<dbReference type="PROSITE" id="PS51767">
    <property type="entry name" value="PEPTIDASE_A1"/>
    <property type="match status" value="1"/>
</dbReference>
<comment type="similarity">
    <text evidence="1 4">Belongs to the peptidase A1 family.</text>
</comment>
<feature type="repeat" description="PPR" evidence="3">
    <location>
        <begin position="253"/>
        <end position="283"/>
    </location>
</feature>
<dbReference type="EMBL" id="CAXAMM010018424">
    <property type="protein sequence ID" value="CAK9043333.1"/>
    <property type="molecule type" value="Genomic_DNA"/>
</dbReference>
<dbReference type="InterPro" id="IPR001969">
    <property type="entry name" value="Aspartic_peptidase_AS"/>
</dbReference>
<evidence type="ECO:0000256" key="2">
    <source>
        <dbReference type="ARBA" id="ARBA00022737"/>
    </source>
</evidence>
<keyword evidence="7" id="KW-1185">Reference proteome</keyword>
<evidence type="ECO:0000313" key="7">
    <source>
        <dbReference type="Proteomes" id="UP001642464"/>
    </source>
</evidence>
<dbReference type="Pfam" id="PF13812">
    <property type="entry name" value="PPR_3"/>
    <property type="match status" value="4"/>
</dbReference>
<feature type="repeat" description="PPR" evidence="3">
    <location>
        <begin position="701"/>
        <end position="735"/>
    </location>
</feature>
<feature type="repeat" description="PPR" evidence="3">
    <location>
        <begin position="43"/>
        <end position="77"/>
    </location>
</feature>
<protein>
    <submittedName>
        <fullName evidence="6">Pentatricopeptide repeat-containing protein At2g41720 (Protein EMBRYO DEFECTIVE 2654)</fullName>
    </submittedName>
</protein>
<sequence>MVPSHGLMKPREITATISSLTKTGRWQEVLSLLADLPETVKANVIIYSSAINACAKGKQWQQALRVLLDLMEANLQPNAICFGAAINACDRCEEWLWPLALLDDMRKLDLSASEEFCINAAMSACGKNQQWEASLILFEQLSLADVQISTVTCNTAISACEKGKQWQRAMQLLISMPSLKALPDVISFSAAISSCEKGLQWPNAVALLDGMSLEAIHPNVISLNAVIGACSFDAWQWGLHLLNNMDSWKLMPDVISFNSAIAACGTAEKWDMALRLLHSMRHSPRPNSRTYNAAIAACERGSQWEQAFQVQELMKTRKVKVDIIGCGSLISACEKCKQWDQALSLLWRHSSHPQTGIANMVLRSVIEWQMALALLGLLIAEKLQTDTRSYTAVISACEASARWQEILMLLEHMGEQALTMDAVVHSLEISACFKGMEWGRVMHSLEVMRNKSLQPDLVNVNTVASAYQKATQWHLALAVMQQMQEDGLQADPITFASCILSLGRVHKWRQAMQLFDEMLFSKVEPGNTSCNAVLSACQTAQAWQSVLQIFLSMPELQVQADVVSYNVCIGSSGKGQQWEGALEILSQMLLERLEVTTISCNAAICACQFASHWQDAAHILSSMQLHGPEPDLTTFHACMPAFGRYQKWEVSLDMMADLQSSNQKLDLLTYSAAMCSCQNAQQWMLVLQLLSEMCSSQLLPDLLCWTAALDACGKSWQWQKSLGFLQDMRSQRLVPDTVCCNAVLGACRLQWRQAAEILSVMNAKGPRPDALSLETCSETCVACNQHCPAVTALNQMPFTALELLQGCHVPPKRRAAHALTFCLPAAAHITLPLGVCFCIVNAQVNSLSWPLATRRVSLSARKSREGITDAVEVRALVLFLPGILASLNGRKPVETARIYGNVNKYAYYFADLMVGTPPQLTSVIVDTGSHLLAFPCGGCGDKCGHHLEPAVDISKSSTAHWEHCDQVPEEQGRCKCSSDNRCKYSETYSEGSAITGHWFMDKARLGDSFENNTAVEVKMGCHDSENKLFYTQKANGIMGLAPILPAAWAPQEAARAPEILEDLFRHKQHIDSRVFALCLGNWGGMLAVGGPNHDYHHEGITWIGMSSLGYYVVHPSQFHVDSLVVAASSDEFGKAIIDSGTTLSYFPSQVFARLITNIETYCGTHESCHAGKDPTNSHCWRLNDPSASPEGFPTLHLKFDQGAEVVSWEPASYLSERGYGVWCYAIAESQNGDTILGISWMLHRDTIFDLGQRRIGMASADCPRYKEVPTSLWQRLAVTLSQLGVKPTMGPMVLGSVLVIFALFSVRLLKALPWVSREPVVSHETIFSARQVEAESLEPSDMRALLRAA</sequence>
<evidence type="ECO:0000313" key="6">
    <source>
        <dbReference type="EMBL" id="CAK9043333.1"/>
    </source>
</evidence>
<evidence type="ECO:0000256" key="1">
    <source>
        <dbReference type="ARBA" id="ARBA00007447"/>
    </source>
</evidence>
<dbReference type="Gene3D" id="1.25.40.10">
    <property type="entry name" value="Tetratricopeptide repeat domain"/>
    <property type="match status" value="6"/>
</dbReference>
<feature type="repeat" description="PPR" evidence="3">
    <location>
        <begin position="456"/>
        <end position="490"/>
    </location>
</feature>
<reference evidence="6 7" key="1">
    <citation type="submission" date="2024-02" db="EMBL/GenBank/DDBJ databases">
        <authorList>
            <person name="Chen Y."/>
            <person name="Shah S."/>
            <person name="Dougan E. K."/>
            <person name="Thang M."/>
            <person name="Chan C."/>
        </authorList>
    </citation>
    <scope>NUCLEOTIDE SEQUENCE [LARGE SCALE GENOMIC DNA]</scope>
</reference>
<keyword evidence="4" id="KW-0064">Aspartyl protease</keyword>
<evidence type="ECO:0000256" key="4">
    <source>
        <dbReference type="RuleBase" id="RU000454"/>
    </source>
</evidence>
<dbReference type="PRINTS" id="PR00792">
    <property type="entry name" value="PEPSIN"/>
</dbReference>
<organism evidence="6 7">
    <name type="scientific">Durusdinium trenchii</name>
    <dbReference type="NCBI Taxonomy" id="1381693"/>
    <lineage>
        <taxon>Eukaryota</taxon>
        <taxon>Sar</taxon>
        <taxon>Alveolata</taxon>
        <taxon>Dinophyceae</taxon>
        <taxon>Suessiales</taxon>
        <taxon>Symbiodiniaceae</taxon>
        <taxon>Durusdinium</taxon>
    </lineage>
</organism>
<dbReference type="SUPFAM" id="SSF50630">
    <property type="entry name" value="Acid proteases"/>
    <property type="match status" value="1"/>
</dbReference>
<dbReference type="Proteomes" id="UP001642464">
    <property type="component" value="Unassembled WGS sequence"/>
</dbReference>
<name>A0ABP0LVT3_9DINO</name>
<dbReference type="InterPro" id="IPR002885">
    <property type="entry name" value="PPR_rpt"/>
</dbReference>
<keyword evidence="4" id="KW-0645">Protease</keyword>
<dbReference type="PANTHER" id="PTHR47936:SF1">
    <property type="entry name" value="PENTATRICOPEPTIDE REPEAT-CONTAINING PROTEIN GUN1, CHLOROPLASTIC"/>
    <property type="match status" value="1"/>
</dbReference>
<dbReference type="PANTHER" id="PTHR47936">
    <property type="entry name" value="PPR_LONG DOMAIN-CONTAINING PROTEIN"/>
    <property type="match status" value="1"/>
</dbReference>
<feature type="repeat" description="PPR" evidence="3">
    <location>
        <begin position="149"/>
        <end position="183"/>
    </location>
</feature>
<evidence type="ECO:0000259" key="5">
    <source>
        <dbReference type="PROSITE" id="PS51767"/>
    </source>
</evidence>
<proteinExistence type="inferred from homology"/>
<dbReference type="InterPro" id="IPR001461">
    <property type="entry name" value="Aspartic_peptidase_A1"/>
</dbReference>
<dbReference type="PROSITE" id="PS00141">
    <property type="entry name" value="ASP_PROTEASE"/>
    <property type="match status" value="1"/>
</dbReference>
<dbReference type="Gene3D" id="2.40.70.10">
    <property type="entry name" value="Acid Proteases"/>
    <property type="match status" value="2"/>
</dbReference>
<dbReference type="NCBIfam" id="TIGR00756">
    <property type="entry name" value="PPR"/>
    <property type="match status" value="2"/>
</dbReference>
<dbReference type="Pfam" id="PF01535">
    <property type="entry name" value="PPR"/>
    <property type="match status" value="1"/>
</dbReference>
<feature type="domain" description="Peptidase A1" evidence="5">
    <location>
        <begin position="908"/>
        <end position="1258"/>
    </location>
</feature>
<accession>A0ABP0LVT3</accession>
<dbReference type="Pfam" id="PF00026">
    <property type="entry name" value="Asp"/>
    <property type="match status" value="1"/>
</dbReference>
<evidence type="ECO:0000256" key="3">
    <source>
        <dbReference type="PROSITE-ProRule" id="PRU00708"/>
    </source>
</evidence>
<dbReference type="PROSITE" id="PS51375">
    <property type="entry name" value="PPR"/>
    <property type="match status" value="7"/>
</dbReference>
<dbReference type="InterPro" id="IPR021109">
    <property type="entry name" value="Peptidase_aspartic_dom_sf"/>
</dbReference>
<keyword evidence="4" id="KW-0378">Hydrolase</keyword>